<keyword evidence="4" id="KW-1185">Reference proteome</keyword>
<reference evidence="3 4" key="1">
    <citation type="submission" date="2019-09" db="EMBL/GenBank/DDBJ databases">
        <title>Prevotella A2879 sp. nov., isolated from an abscess of a patient.</title>
        <authorList>
            <person name="Buhl M."/>
            <person name="Oberhettinger P."/>
        </authorList>
    </citation>
    <scope>NUCLEOTIDE SEQUENCE [LARGE SCALE GENOMIC DNA]</scope>
    <source>
        <strain evidence="3 4">A2879</strain>
    </source>
</reference>
<dbReference type="RefSeq" id="WP_155715753.1">
    <property type="nucleotide sequence ID" value="NZ_VVIQ01000004.1"/>
</dbReference>
<dbReference type="Pfam" id="PF02272">
    <property type="entry name" value="DHHA1"/>
    <property type="match status" value="1"/>
</dbReference>
<dbReference type="AlphaFoldDB" id="A0A7C9LDJ5"/>
<dbReference type="SUPFAM" id="SSF64182">
    <property type="entry name" value="DHH phosphoesterases"/>
    <property type="match status" value="1"/>
</dbReference>
<organism evidence="3 4">
    <name type="scientific">Prevotella vespertina</name>
    <dbReference type="NCBI Taxonomy" id="2608404"/>
    <lineage>
        <taxon>Bacteria</taxon>
        <taxon>Pseudomonadati</taxon>
        <taxon>Bacteroidota</taxon>
        <taxon>Bacteroidia</taxon>
        <taxon>Bacteroidales</taxon>
        <taxon>Prevotellaceae</taxon>
        <taxon>Prevotella</taxon>
    </lineage>
</organism>
<dbReference type="PANTHER" id="PTHR47618">
    <property type="entry name" value="BIFUNCTIONAL OLIGORIBONUCLEASE AND PAP PHOSPHATASE NRNA"/>
    <property type="match status" value="1"/>
</dbReference>
<dbReference type="Pfam" id="PF01368">
    <property type="entry name" value="DHH"/>
    <property type="match status" value="1"/>
</dbReference>
<dbReference type="GO" id="GO:0003676">
    <property type="term" value="F:nucleic acid binding"/>
    <property type="evidence" value="ECO:0007669"/>
    <property type="project" value="InterPro"/>
</dbReference>
<evidence type="ECO:0000313" key="3">
    <source>
        <dbReference type="EMBL" id="MUL27696.1"/>
    </source>
</evidence>
<comment type="caution">
    <text evidence="3">The sequence shown here is derived from an EMBL/GenBank/DDBJ whole genome shotgun (WGS) entry which is preliminary data.</text>
</comment>
<dbReference type="Gene3D" id="3.90.1640.10">
    <property type="entry name" value="inorganic pyrophosphatase (n-terminal core)"/>
    <property type="match status" value="1"/>
</dbReference>
<dbReference type="PANTHER" id="PTHR47618:SF1">
    <property type="entry name" value="BIFUNCTIONAL OLIGORIBONUCLEASE AND PAP PHOSPHATASE NRNA"/>
    <property type="match status" value="1"/>
</dbReference>
<evidence type="ECO:0000259" key="2">
    <source>
        <dbReference type="Pfam" id="PF02272"/>
    </source>
</evidence>
<gene>
    <name evidence="3" type="ORF">F0475_05120</name>
</gene>
<accession>A0A7C9LDJ5</accession>
<dbReference type="InterPro" id="IPR003156">
    <property type="entry name" value="DHHA1_dom"/>
</dbReference>
<feature type="domain" description="DHHA1" evidence="2">
    <location>
        <begin position="257"/>
        <end position="324"/>
    </location>
</feature>
<dbReference type="Gene3D" id="3.10.310.30">
    <property type="match status" value="1"/>
</dbReference>
<sequence>MDLNLLKQEELASLRQLLTTAKNIVICAHRAPDGDAMGSSLAWMNYLNGIGKTNVKVCMPDATPDFLHWLPGSNTVIRYDRRPREVERIFKEADLVCCLDFNQPSRVDAMQDALESSEAPRLLIDHHLDPDEGCALAISRPDMSSTSEIVFRLICQLDGFETMTRQCAECIYCGMMTDTGGFTYNSSRPEIYYIIGQLLTKGIDKDEIYNRVFHNYSTNALRLRSHIILNKMKVIEELHASYYTVTKEDMTQFHFVKGDMEGLVNIPQQIKGLKLSISLREDTERQNTILVSLRSCNGFHCQPMATRFFNGGGHADAAGGKLNCTLDEAEQVVIKALLYYKDQLQTKVL</sequence>
<dbReference type="Proteomes" id="UP000482295">
    <property type="component" value="Unassembled WGS sequence"/>
</dbReference>
<dbReference type="InterPro" id="IPR038763">
    <property type="entry name" value="DHH_sf"/>
</dbReference>
<dbReference type="InterPro" id="IPR001667">
    <property type="entry name" value="DDH_dom"/>
</dbReference>
<evidence type="ECO:0000313" key="4">
    <source>
        <dbReference type="Proteomes" id="UP000482295"/>
    </source>
</evidence>
<dbReference type="InterPro" id="IPR051319">
    <property type="entry name" value="Oligoribo/pAp-PDE_c-di-AMP_PDE"/>
</dbReference>
<dbReference type="EMBL" id="VVIQ01000004">
    <property type="protein sequence ID" value="MUL27696.1"/>
    <property type="molecule type" value="Genomic_DNA"/>
</dbReference>
<feature type="domain" description="DDH" evidence="1">
    <location>
        <begin position="23"/>
        <end position="175"/>
    </location>
</feature>
<protein>
    <submittedName>
        <fullName evidence="3">Bifunctional oligoribonuclease/PAP phosphatase NrnA</fullName>
    </submittedName>
</protein>
<name>A0A7C9LDJ5_9BACT</name>
<proteinExistence type="predicted"/>
<evidence type="ECO:0000259" key="1">
    <source>
        <dbReference type="Pfam" id="PF01368"/>
    </source>
</evidence>